<dbReference type="Proteomes" id="UP000004310">
    <property type="component" value="Unassembled WGS sequence"/>
</dbReference>
<gene>
    <name evidence="7" type="ORF">FP2506_13214</name>
</gene>
<evidence type="ECO:0000313" key="8">
    <source>
        <dbReference type="Proteomes" id="UP000004310"/>
    </source>
</evidence>
<feature type="domain" description="Glycosyltransferase 2-like" evidence="6">
    <location>
        <begin position="6"/>
        <end position="110"/>
    </location>
</feature>
<accession>Q0FXD8</accession>
<proteinExistence type="predicted"/>
<dbReference type="GO" id="GO:0005886">
    <property type="term" value="C:plasma membrane"/>
    <property type="evidence" value="ECO:0007669"/>
    <property type="project" value="UniProtKB-SubCell"/>
</dbReference>
<dbReference type="Gene3D" id="3.90.550.10">
    <property type="entry name" value="Spore Coat Polysaccharide Biosynthesis Protein SpsA, Chain A"/>
    <property type="match status" value="1"/>
</dbReference>
<keyword evidence="8" id="KW-1185">Reference proteome</keyword>
<dbReference type="GO" id="GO:0016757">
    <property type="term" value="F:glycosyltransferase activity"/>
    <property type="evidence" value="ECO:0007669"/>
    <property type="project" value="UniProtKB-KW"/>
</dbReference>
<keyword evidence="5" id="KW-0472">Membrane</keyword>
<keyword evidence="4 7" id="KW-0808">Transferase</keyword>
<name>Q0FXD8_9HYPH</name>
<evidence type="ECO:0000256" key="1">
    <source>
        <dbReference type="ARBA" id="ARBA00004236"/>
    </source>
</evidence>
<dbReference type="CDD" id="cd02522">
    <property type="entry name" value="GT_2_like_a"/>
    <property type="match status" value="1"/>
</dbReference>
<dbReference type="NCBIfam" id="TIGR04283">
    <property type="entry name" value="glyco_like_mftF"/>
    <property type="match status" value="1"/>
</dbReference>
<dbReference type="PANTHER" id="PTHR43646">
    <property type="entry name" value="GLYCOSYLTRANSFERASE"/>
    <property type="match status" value="1"/>
</dbReference>
<evidence type="ECO:0000256" key="3">
    <source>
        <dbReference type="ARBA" id="ARBA00022676"/>
    </source>
</evidence>
<evidence type="ECO:0000256" key="4">
    <source>
        <dbReference type="ARBA" id="ARBA00022679"/>
    </source>
</evidence>
<dbReference type="PANTHER" id="PTHR43646:SF2">
    <property type="entry name" value="GLYCOSYLTRANSFERASE 2-LIKE DOMAIN-CONTAINING PROTEIN"/>
    <property type="match status" value="1"/>
</dbReference>
<keyword evidence="3" id="KW-0328">Glycosyltransferase</keyword>
<evidence type="ECO:0000256" key="5">
    <source>
        <dbReference type="ARBA" id="ARBA00023136"/>
    </source>
</evidence>
<reference evidence="7 8" key="1">
    <citation type="journal article" date="2010" name="J. Bacteriol.">
        <title>Genome sequence of Fulvimarina pelagi HTCC2506T, a Mn(II)-oxidizing alphaproteobacterium possessing an aerobic anoxygenic photosynthetic gene cluster and Xanthorhodopsin.</title>
        <authorList>
            <person name="Kang I."/>
            <person name="Oh H.M."/>
            <person name="Lim S.I."/>
            <person name="Ferriera S."/>
            <person name="Giovannoni S.J."/>
            <person name="Cho J.C."/>
        </authorList>
    </citation>
    <scope>NUCLEOTIDE SEQUENCE [LARGE SCALE GENOMIC DNA]</scope>
    <source>
        <strain evidence="7 8">HTCC2506</strain>
    </source>
</reference>
<dbReference type="AlphaFoldDB" id="Q0FXD8"/>
<evidence type="ECO:0000313" key="7">
    <source>
        <dbReference type="EMBL" id="EAU39661.1"/>
    </source>
</evidence>
<dbReference type="Pfam" id="PF00535">
    <property type="entry name" value="Glycos_transf_2"/>
    <property type="match status" value="1"/>
</dbReference>
<evidence type="ECO:0000259" key="6">
    <source>
        <dbReference type="Pfam" id="PF00535"/>
    </source>
</evidence>
<dbReference type="HOGENOM" id="CLU_025996_17_3_5"/>
<dbReference type="SUPFAM" id="SSF53448">
    <property type="entry name" value="Nucleotide-diphospho-sugar transferases"/>
    <property type="match status" value="1"/>
</dbReference>
<dbReference type="EMBL" id="AATP01000015">
    <property type="protein sequence ID" value="EAU39661.1"/>
    <property type="molecule type" value="Genomic_DNA"/>
</dbReference>
<comment type="subcellular location">
    <subcellularLocation>
        <location evidence="1">Cell membrane</location>
    </subcellularLocation>
</comment>
<evidence type="ECO:0000256" key="2">
    <source>
        <dbReference type="ARBA" id="ARBA00022475"/>
    </source>
</evidence>
<comment type="caution">
    <text evidence="7">The sequence shown here is derived from an EMBL/GenBank/DDBJ whole genome shotgun (WGS) entry which is preliminary data.</text>
</comment>
<dbReference type="InterPro" id="IPR001173">
    <property type="entry name" value="Glyco_trans_2-like"/>
</dbReference>
<dbReference type="STRING" id="217511.GCA_001463845_02506"/>
<protein>
    <submittedName>
        <fullName evidence="7">Glycosyltransferase involved in cell wall biogenesis</fullName>
    </submittedName>
</protein>
<dbReference type="eggNOG" id="COG1215">
    <property type="taxonomic scope" value="Bacteria"/>
</dbReference>
<dbReference type="InterPro" id="IPR029044">
    <property type="entry name" value="Nucleotide-diphossugar_trans"/>
</dbReference>
<dbReference type="InterPro" id="IPR026461">
    <property type="entry name" value="Trfase_2_rSAM/seldom_assoc"/>
</dbReference>
<sequence length="229" mass="24610">MNSGLSIVMPVLDEAETIVSVLQGARRACPGAEIVLVDGGSTDDTVAKARGLPDLVISSPPGRARQMNTGADAVFGDVILFLHADTQLPHMAEGAILDAIASGADWGRFDVRIEGRPAILRLVGPLMNARSRLTGVATGDQAIFVTKAAFVRVGGFSDIPLMEDIDLSKRLRRISRPACLHSKAVTSGRRWEANGPLRTIVTMWALRLAYWLGVSPRTLAEIYGRLKAR</sequence>
<organism evidence="7 8">
    <name type="scientific">Fulvimarina pelagi HTCC2506</name>
    <dbReference type="NCBI Taxonomy" id="314231"/>
    <lineage>
        <taxon>Bacteria</taxon>
        <taxon>Pseudomonadati</taxon>
        <taxon>Pseudomonadota</taxon>
        <taxon>Alphaproteobacteria</taxon>
        <taxon>Hyphomicrobiales</taxon>
        <taxon>Aurantimonadaceae</taxon>
        <taxon>Fulvimarina</taxon>
    </lineage>
</organism>
<dbReference type="RefSeq" id="WP_007067760.1">
    <property type="nucleotide sequence ID" value="NZ_DS022272.1"/>
</dbReference>
<keyword evidence="2" id="KW-1003">Cell membrane</keyword>